<name>A0A1H6F126_9ACTN</name>
<dbReference type="OrthoDB" id="227596at2"/>
<dbReference type="Gene3D" id="3.30.565.10">
    <property type="entry name" value="Histidine kinase-like ATPase, C-terminal domain"/>
    <property type="match status" value="1"/>
</dbReference>
<keyword evidence="9" id="KW-0472">Membrane</keyword>
<keyword evidence="9" id="KW-1133">Transmembrane helix</keyword>
<dbReference type="Proteomes" id="UP000236732">
    <property type="component" value="Unassembled WGS sequence"/>
</dbReference>
<keyword evidence="5" id="KW-0547">Nucleotide-binding</keyword>
<evidence type="ECO:0000256" key="5">
    <source>
        <dbReference type="ARBA" id="ARBA00022741"/>
    </source>
</evidence>
<evidence type="ECO:0000256" key="1">
    <source>
        <dbReference type="ARBA" id="ARBA00000085"/>
    </source>
</evidence>
<dbReference type="GO" id="GO:0005524">
    <property type="term" value="F:ATP binding"/>
    <property type="evidence" value="ECO:0007669"/>
    <property type="project" value="UniProtKB-KW"/>
</dbReference>
<keyword evidence="8" id="KW-0902">Two-component regulatory system</keyword>
<dbReference type="PANTHER" id="PTHR24421">
    <property type="entry name" value="NITRATE/NITRITE SENSOR PROTEIN NARX-RELATED"/>
    <property type="match status" value="1"/>
</dbReference>
<dbReference type="InterPro" id="IPR011712">
    <property type="entry name" value="Sig_transdc_His_kin_sub3_dim/P"/>
</dbReference>
<feature type="domain" description="Signal transduction histidine kinase subgroup 3 dimerisation and phosphoacceptor" evidence="11">
    <location>
        <begin position="178"/>
        <end position="243"/>
    </location>
</feature>
<comment type="catalytic activity">
    <reaction evidence="1">
        <text>ATP + protein L-histidine = ADP + protein N-phospho-L-histidine.</text>
        <dbReference type="EC" id="2.7.13.3"/>
    </reaction>
</comment>
<feature type="transmembrane region" description="Helical" evidence="9">
    <location>
        <begin position="104"/>
        <end position="124"/>
    </location>
</feature>
<dbReference type="CDD" id="cd16917">
    <property type="entry name" value="HATPase_UhpB-NarQ-NarX-like"/>
    <property type="match status" value="1"/>
</dbReference>
<evidence type="ECO:0000313" key="14">
    <source>
        <dbReference type="Proteomes" id="UP000236732"/>
    </source>
</evidence>
<evidence type="ECO:0000256" key="9">
    <source>
        <dbReference type="SAM" id="Phobius"/>
    </source>
</evidence>
<dbReference type="GO" id="GO:0000155">
    <property type="term" value="F:phosphorelay sensor kinase activity"/>
    <property type="evidence" value="ECO:0007669"/>
    <property type="project" value="InterPro"/>
</dbReference>
<feature type="transmembrane region" description="Helical" evidence="9">
    <location>
        <begin position="136"/>
        <end position="156"/>
    </location>
</feature>
<reference evidence="13 14" key="1">
    <citation type="submission" date="2016-10" db="EMBL/GenBank/DDBJ databases">
        <authorList>
            <person name="de Groot N.N."/>
        </authorList>
    </citation>
    <scope>NUCLEOTIDE SEQUENCE [LARGE SCALE GENOMIC DNA]</scope>
    <source>
        <strain evidence="13 14">CGMCC 4.7037</strain>
    </source>
</reference>
<dbReference type="Pfam" id="PF23539">
    <property type="entry name" value="DUF7134"/>
    <property type="match status" value="1"/>
</dbReference>
<dbReference type="InterPro" id="IPR055558">
    <property type="entry name" value="DUF7134"/>
</dbReference>
<keyword evidence="7" id="KW-0067">ATP-binding</keyword>
<feature type="domain" description="Histidine kinase/HSP90-like ATPase" evidence="10">
    <location>
        <begin position="287"/>
        <end position="371"/>
    </location>
</feature>
<keyword evidence="9" id="KW-0812">Transmembrane</keyword>
<keyword evidence="4" id="KW-0808">Transferase</keyword>
<dbReference type="InterPro" id="IPR050482">
    <property type="entry name" value="Sensor_HK_TwoCompSys"/>
</dbReference>
<evidence type="ECO:0000256" key="8">
    <source>
        <dbReference type="ARBA" id="ARBA00023012"/>
    </source>
</evidence>
<accession>A0A1H6F126</accession>
<proteinExistence type="predicted"/>
<dbReference type="Gene3D" id="1.20.5.1930">
    <property type="match status" value="1"/>
</dbReference>
<feature type="domain" description="DUF7134" evidence="12">
    <location>
        <begin position="14"/>
        <end position="160"/>
    </location>
</feature>
<protein>
    <recommendedName>
        <fullName evidence="2">histidine kinase</fullName>
        <ecNumber evidence="2">2.7.13.3</ecNumber>
    </recommendedName>
</protein>
<evidence type="ECO:0000256" key="7">
    <source>
        <dbReference type="ARBA" id="ARBA00022840"/>
    </source>
</evidence>
<evidence type="ECO:0000313" key="13">
    <source>
        <dbReference type="EMBL" id="SEH03850.1"/>
    </source>
</evidence>
<evidence type="ECO:0000259" key="10">
    <source>
        <dbReference type="Pfam" id="PF02518"/>
    </source>
</evidence>
<evidence type="ECO:0000256" key="3">
    <source>
        <dbReference type="ARBA" id="ARBA00022553"/>
    </source>
</evidence>
<evidence type="ECO:0000259" key="11">
    <source>
        <dbReference type="Pfam" id="PF07730"/>
    </source>
</evidence>
<evidence type="ECO:0000256" key="2">
    <source>
        <dbReference type="ARBA" id="ARBA00012438"/>
    </source>
</evidence>
<keyword evidence="6 13" id="KW-0418">Kinase</keyword>
<dbReference type="Pfam" id="PF07730">
    <property type="entry name" value="HisKA_3"/>
    <property type="match status" value="1"/>
</dbReference>
<keyword evidence="3" id="KW-0597">Phosphoprotein</keyword>
<evidence type="ECO:0000259" key="12">
    <source>
        <dbReference type="Pfam" id="PF23539"/>
    </source>
</evidence>
<dbReference type="RefSeq" id="WP_103964780.1">
    <property type="nucleotide sequence ID" value="NZ_FNVT01000045.1"/>
</dbReference>
<gene>
    <name evidence="13" type="ORF">SAMN05444920_14530</name>
</gene>
<dbReference type="EC" id="2.7.13.3" evidence="2"/>
<dbReference type="SUPFAM" id="SSF55874">
    <property type="entry name" value="ATPase domain of HSP90 chaperone/DNA topoisomerase II/histidine kinase"/>
    <property type="match status" value="1"/>
</dbReference>
<dbReference type="Pfam" id="PF02518">
    <property type="entry name" value="HATPase_c"/>
    <property type="match status" value="1"/>
</dbReference>
<sequence length="375" mass="39452">MNLFAWRPPHRLLILADTVAAVLFALASSGNPPGLTVSAASALACWLLVVPVAVRRIWPVAAYCGALLISVLVLALQTNWLMTMVVVAATVYTVATTQPVRRSAVALIPGLLVAGAALLVSALGVPRRADGWPDPVFVVVMAWLVVGASWSLGTAARTRREFAAREVKRRAEQAAVDERLRIARELHDVVAHSMSMITVKAGVAAKVFGKHPEEGLKALRAIEEIGRGSLVEMRHFLGALRSPGSAPESTPLPSLADLPSLTRRAAEAGVEVDLSVSGTVPDSMGLAVYRIVQEAITNVIRHAAPARCRVGVSAADGSLRISVVDDGPGQRVLPGRAGGHGLAGMRERAMMYGGTFEAGPLPTGGFGVYASWKLP</sequence>
<evidence type="ECO:0000256" key="6">
    <source>
        <dbReference type="ARBA" id="ARBA00022777"/>
    </source>
</evidence>
<dbReference type="GO" id="GO:0046983">
    <property type="term" value="F:protein dimerization activity"/>
    <property type="evidence" value="ECO:0007669"/>
    <property type="project" value="InterPro"/>
</dbReference>
<dbReference type="AlphaFoldDB" id="A0A1H6F126"/>
<dbReference type="PANTHER" id="PTHR24421:SF10">
    <property type="entry name" value="NITRATE_NITRITE SENSOR PROTEIN NARQ"/>
    <property type="match status" value="1"/>
</dbReference>
<dbReference type="InterPro" id="IPR003594">
    <property type="entry name" value="HATPase_dom"/>
</dbReference>
<dbReference type="EMBL" id="FNVT01000045">
    <property type="protein sequence ID" value="SEH03850.1"/>
    <property type="molecule type" value="Genomic_DNA"/>
</dbReference>
<feature type="transmembrane region" description="Helical" evidence="9">
    <location>
        <begin position="60"/>
        <end position="92"/>
    </location>
</feature>
<keyword evidence="14" id="KW-1185">Reference proteome</keyword>
<dbReference type="GO" id="GO:0016020">
    <property type="term" value="C:membrane"/>
    <property type="evidence" value="ECO:0007669"/>
    <property type="project" value="InterPro"/>
</dbReference>
<dbReference type="InterPro" id="IPR036890">
    <property type="entry name" value="HATPase_C_sf"/>
</dbReference>
<organism evidence="13 14">
    <name type="scientific">Nonomuraea solani</name>
    <dbReference type="NCBI Taxonomy" id="1144553"/>
    <lineage>
        <taxon>Bacteria</taxon>
        <taxon>Bacillati</taxon>
        <taxon>Actinomycetota</taxon>
        <taxon>Actinomycetes</taxon>
        <taxon>Streptosporangiales</taxon>
        <taxon>Streptosporangiaceae</taxon>
        <taxon>Nonomuraea</taxon>
    </lineage>
</organism>
<evidence type="ECO:0000256" key="4">
    <source>
        <dbReference type="ARBA" id="ARBA00022679"/>
    </source>
</evidence>